<dbReference type="Pfam" id="PF13581">
    <property type="entry name" value="HATPase_c_2"/>
    <property type="match status" value="1"/>
</dbReference>
<dbReference type="SUPFAM" id="SSF55874">
    <property type="entry name" value="ATPase domain of HSP90 chaperone/DNA topoisomerase II/histidine kinase"/>
    <property type="match status" value="1"/>
</dbReference>
<evidence type="ECO:0000313" key="4">
    <source>
        <dbReference type="EMBL" id="MFC5666364.1"/>
    </source>
</evidence>
<feature type="compositionally biased region" description="Basic residues" evidence="2">
    <location>
        <begin position="187"/>
        <end position="197"/>
    </location>
</feature>
<name>A0ABW0XBF8_9ACTN</name>
<dbReference type="PANTHER" id="PTHR35526:SF3">
    <property type="entry name" value="ANTI-SIGMA-F FACTOR RSBW"/>
    <property type="match status" value="1"/>
</dbReference>
<comment type="caution">
    <text evidence="4">The sequence shown here is derived from an EMBL/GenBank/DDBJ whole genome shotgun (WGS) entry which is preliminary data.</text>
</comment>
<feature type="domain" description="Histidine kinase/HSP90-like ATPase" evidence="3">
    <location>
        <begin position="17"/>
        <end position="128"/>
    </location>
</feature>
<keyword evidence="5" id="KW-1185">Reference proteome</keyword>
<dbReference type="PANTHER" id="PTHR35526">
    <property type="entry name" value="ANTI-SIGMA-F FACTOR RSBW-RELATED"/>
    <property type="match status" value="1"/>
</dbReference>
<dbReference type="GO" id="GO:0005524">
    <property type="term" value="F:ATP binding"/>
    <property type="evidence" value="ECO:0007669"/>
    <property type="project" value="UniProtKB-KW"/>
</dbReference>
<dbReference type="EMBL" id="JBHSOF010000039">
    <property type="protein sequence ID" value="MFC5666364.1"/>
    <property type="molecule type" value="Genomic_DNA"/>
</dbReference>
<reference evidence="5" key="1">
    <citation type="journal article" date="2019" name="Int. J. Syst. Evol. Microbiol.">
        <title>The Global Catalogue of Microorganisms (GCM) 10K type strain sequencing project: providing services to taxonomists for standard genome sequencing and annotation.</title>
        <authorList>
            <consortium name="The Broad Institute Genomics Platform"/>
            <consortium name="The Broad Institute Genome Sequencing Center for Infectious Disease"/>
            <person name="Wu L."/>
            <person name="Ma J."/>
        </authorList>
    </citation>
    <scope>NUCLEOTIDE SEQUENCE [LARGE SCALE GENOMIC DNA]</scope>
    <source>
        <strain evidence="5">CGMCC 4.1437</strain>
    </source>
</reference>
<keyword evidence="1" id="KW-0418">Kinase</keyword>
<dbReference type="InterPro" id="IPR036890">
    <property type="entry name" value="HATPase_C_sf"/>
</dbReference>
<dbReference type="Proteomes" id="UP001595975">
    <property type="component" value="Unassembled WGS sequence"/>
</dbReference>
<evidence type="ECO:0000259" key="3">
    <source>
        <dbReference type="Pfam" id="PF13581"/>
    </source>
</evidence>
<feature type="region of interest" description="Disordered" evidence="2">
    <location>
        <begin position="187"/>
        <end position="224"/>
    </location>
</feature>
<accession>A0ABW0XBF8</accession>
<dbReference type="RefSeq" id="WP_380228039.1">
    <property type="nucleotide sequence ID" value="NZ_JBHSOF010000039.1"/>
</dbReference>
<keyword evidence="1" id="KW-0723">Serine/threonine-protein kinase</keyword>
<dbReference type="InterPro" id="IPR050267">
    <property type="entry name" value="Anti-sigma-factor_SerPK"/>
</dbReference>
<dbReference type="CDD" id="cd16936">
    <property type="entry name" value="HATPase_RsbW-like"/>
    <property type="match status" value="1"/>
</dbReference>
<keyword evidence="4" id="KW-0067">ATP-binding</keyword>
<gene>
    <name evidence="4" type="ORF">ACFP3U_25780</name>
</gene>
<keyword evidence="1" id="KW-0808">Transferase</keyword>
<sequence length="224" mass="24590">MTVFTHTRRISFIGTRRDHVPPAREAVVRVARSWGIDPTSLGDIALVADELLANAVIHAPGRLLAGIYLSPDGDRVVIEVYDPSRRMPAGAANFGNDELTTGRGMLLIEGLSETWGAEPTTHGKKVWAELAVPAVAVPAHPRSARRAALIASLVRTDRPRPRPHSPAWPSARAYRWFSRHRPPRAQRLRPYRCRHTGRAATGPVAPSPGGGRPNPRRPARHSRI</sequence>
<protein>
    <submittedName>
        <fullName evidence="4">ATP-binding protein</fullName>
    </submittedName>
</protein>
<dbReference type="InterPro" id="IPR003594">
    <property type="entry name" value="HATPase_dom"/>
</dbReference>
<keyword evidence="4" id="KW-0547">Nucleotide-binding</keyword>
<dbReference type="Gene3D" id="3.30.565.10">
    <property type="entry name" value="Histidine kinase-like ATPase, C-terminal domain"/>
    <property type="match status" value="1"/>
</dbReference>
<evidence type="ECO:0000256" key="1">
    <source>
        <dbReference type="ARBA" id="ARBA00022527"/>
    </source>
</evidence>
<evidence type="ECO:0000256" key="2">
    <source>
        <dbReference type="SAM" id="MobiDB-lite"/>
    </source>
</evidence>
<feature type="compositionally biased region" description="Basic residues" evidence="2">
    <location>
        <begin position="214"/>
        <end position="224"/>
    </location>
</feature>
<evidence type="ECO:0000313" key="5">
    <source>
        <dbReference type="Proteomes" id="UP001595975"/>
    </source>
</evidence>
<proteinExistence type="predicted"/>
<organism evidence="4 5">
    <name type="scientific">Kitasatospora misakiensis</name>
    <dbReference type="NCBI Taxonomy" id="67330"/>
    <lineage>
        <taxon>Bacteria</taxon>
        <taxon>Bacillati</taxon>
        <taxon>Actinomycetota</taxon>
        <taxon>Actinomycetes</taxon>
        <taxon>Kitasatosporales</taxon>
        <taxon>Streptomycetaceae</taxon>
        <taxon>Kitasatospora</taxon>
    </lineage>
</organism>